<evidence type="ECO:0000259" key="7">
    <source>
        <dbReference type="PROSITE" id="PS50888"/>
    </source>
</evidence>
<evidence type="ECO:0000256" key="1">
    <source>
        <dbReference type="ARBA" id="ARBA00022473"/>
    </source>
</evidence>
<evidence type="ECO:0000256" key="6">
    <source>
        <dbReference type="SAM" id="MobiDB-lite"/>
    </source>
</evidence>
<keyword evidence="8" id="KW-1185">Reference proteome</keyword>
<accession>A0ABM0H1U3</accession>
<evidence type="ECO:0000256" key="2">
    <source>
        <dbReference type="ARBA" id="ARBA00023015"/>
    </source>
</evidence>
<keyword evidence="5" id="KW-0539">Nucleus</keyword>
<evidence type="ECO:0000256" key="4">
    <source>
        <dbReference type="ARBA" id="ARBA00023163"/>
    </source>
</evidence>
<dbReference type="Gene3D" id="4.10.280.10">
    <property type="entry name" value="Helix-loop-helix DNA-binding domain"/>
    <property type="match status" value="1"/>
</dbReference>
<dbReference type="InterPro" id="IPR040259">
    <property type="entry name" value="Mesogenin/MesP"/>
</dbReference>
<dbReference type="PROSITE" id="PS50888">
    <property type="entry name" value="BHLH"/>
    <property type="match status" value="1"/>
</dbReference>
<evidence type="ECO:0000313" key="8">
    <source>
        <dbReference type="Proteomes" id="UP000694865"/>
    </source>
</evidence>
<evidence type="ECO:0000256" key="5">
    <source>
        <dbReference type="ARBA" id="ARBA00023242"/>
    </source>
</evidence>
<feature type="region of interest" description="Disordered" evidence="6">
    <location>
        <begin position="1"/>
        <end position="63"/>
    </location>
</feature>
<dbReference type="CDD" id="cd11390">
    <property type="entry name" value="bHLH_TS"/>
    <property type="match status" value="1"/>
</dbReference>
<dbReference type="RefSeq" id="XP_002742343.1">
    <property type="nucleotide sequence ID" value="XM_002742297.1"/>
</dbReference>
<dbReference type="GeneID" id="100367099"/>
<dbReference type="InterPro" id="IPR011598">
    <property type="entry name" value="bHLH_dom"/>
</dbReference>
<reference evidence="9" key="1">
    <citation type="submission" date="2025-08" db="UniProtKB">
        <authorList>
            <consortium name="RefSeq"/>
        </authorList>
    </citation>
    <scope>IDENTIFICATION</scope>
    <source>
        <tissue evidence="9">Testes</tissue>
    </source>
</reference>
<dbReference type="InterPro" id="IPR036638">
    <property type="entry name" value="HLH_DNA-bd_sf"/>
</dbReference>
<keyword evidence="1" id="KW-0217">Developmental protein</keyword>
<dbReference type="SMART" id="SM00353">
    <property type="entry name" value="HLH"/>
    <property type="match status" value="1"/>
</dbReference>
<sequence>MLPLVDGNRDRGDEDTSNQLTVIPRKKAKRSYESATEVGPAQSRVEEEREMQQRKTASDRERTRMKDMNYAFEMLRGKLAHRKQPGKKMSKIQALKFAIEYINDLEETLTMTTHVPNGGAAYFQWARERGFIWAREKAKLPEFHNMASDDITITTEYDVSSHSTVGSDDIECQSPSMYSYEPDQLTITQL</sequence>
<keyword evidence="4" id="KW-0804">Transcription</keyword>
<dbReference type="SUPFAM" id="SSF47459">
    <property type="entry name" value="HLH, helix-loop-helix DNA-binding domain"/>
    <property type="match status" value="1"/>
</dbReference>
<dbReference type="Pfam" id="PF00010">
    <property type="entry name" value="HLH"/>
    <property type="match status" value="1"/>
</dbReference>
<name>A0ABM0H1U3_SACKO</name>
<organism evidence="8 9">
    <name type="scientific">Saccoglossus kowalevskii</name>
    <name type="common">Acorn worm</name>
    <dbReference type="NCBI Taxonomy" id="10224"/>
    <lineage>
        <taxon>Eukaryota</taxon>
        <taxon>Metazoa</taxon>
        <taxon>Hemichordata</taxon>
        <taxon>Enteropneusta</taxon>
        <taxon>Harrimaniidae</taxon>
        <taxon>Saccoglossus</taxon>
    </lineage>
</organism>
<feature type="domain" description="BHLH" evidence="7">
    <location>
        <begin position="52"/>
        <end position="105"/>
    </location>
</feature>
<evidence type="ECO:0000256" key="3">
    <source>
        <dbReference type="ARBA" id="ARBA00023125"/>
    </source>
</evidence>
<protein>
    <submittedName>
        <fullName evidence="9">Myoblast determination protein 1 homolog</fullName>
    </submittedName>
</protein>
<dbReference type="PANTHER" id="PTHR20937">
    <property type="entry name" value="IP14615P"/>
    <property type="match status" value="1"/>
</dbReference>
<proteinExistence type="predicted"/>
<keyword evidence="3" id="KW-0238">DNA-binding</keyword>
<dbReference type="Proteomes" id="UP000694865">
    <property type="component" value="Unplaced"/>
</dbReference>
<feature type="compositionally biased region" description="Basic and acidic residues" evidence="6">
    <location>
        <begin position="44"/>
        <end position="63"/>
    </location>
</feature>
<evidence type="ECO:0000313" key="9">
    <source>
        <dbReference type="RefSeq" id="XP_002742343.1"/>
    </source>
</evidence>
<gene>
    <name evidence="9" type="primary">LOC100367099</name>
</gene>
<keyword evidence="2" id="KW-0805">Transcription regulation</keyword>
<dbReference type="PANTHER" id="PTHR20937:SF3">
    <property type="entry name" value="IP14615P"/>
    <property type="match status" value="1"/>
</dbReference>